<dbReference type="EMBL" id="JBBWRZ010000002">
    <property type="protein sequence ID" value="KAK8243772.1"/>
    <property type="molecule type" value="Genomic_DNA"/>
</dbReference>
<comment type="subcellular location">
    <subcellularLocation>
        <location evidence="1">Membrane</location>
        <topology evidence="1">Multi-pass membrane protein</topology>
    </subcellularLocation>
</comment>
<organism evidence="6 7">
    <name type="scientific">Phyllosticta capitalensis</name>
    <dbReference type="NCBI Taxonomy" id="121624"/>
    <lineage>
        <taxon>Eukaryota</taxon>
        <taxon>Fungi</taxon>
        <taxon>Dikarya</taxon>
        <taxon>Ascomycota</taxon>
        <taxon>Pezizomycotina</taxon>
        <taxon>Dothideomycetes</taxon>
        <taxon>Dothideomycetes incertae sedis</taxon>
        <taxon>Botryosphaeriales</taxon>
        <taxon>Phyllostictaceae</taxon>
        <taxon>Phyllosticta</taxon>
    </lineage>
</organism>
<dbReference type="InterPro" id="IPR036259">
    <property type="entry name" value="MFS_trans_sf"/>
</dbReference>
<feature type="transmembrane region" description="Helical" evidence="4">
    <location>
        <begin position="210"/>
        <end position="232"/>
    </location>
</feature>
<feature type="transmembrane region" description="Helical" evidence="4">
    <location>
        <begin position="78"/>
        <end position="104"/>
    </location>
</feature>
<dbReference type="PANTHER" id="PTHR11360">
    <property type="entry name" value="MONOCARBOXYLATE TRANSPORTER"/>
    <property type="match status" value="1"/>
</dbReference>
<dbReference type="InterPro" id="IPR011701">
    <property type="entry name" value="MFS"/>
</dbReference>
<comment type="similarity">
    <text evidence="2">Belongs to the major facilitator superfamily. Monocarboxylate porter (TC 2.A.1.13) family.</text>
</comment>
<keyword evidence="7" id="KW-1185">Reference proteome</keyword>
<reference evidence="6 7" key="1">
    <citation type="submission" date="2024-04" db="EMBL/GenBank/DDBJ databases">
        <title>Phyllosticta paracitricarpa is synonymous to the EU quarantine fungus P. citricarpa based on phylogenomic analyses.</title>
        <authorList>
            <consortium name="Lawrence Berkeley National Laboratory"/>
            <person name="Van Ingen-Buijs V.A."/>
            <person name="Van Westerhoven A.C."/>
            <person name="Haridas S."/>
            <person name="Skiadas P."/>
            <person name="Martin F."/>
            <person name="Groenewald J.Z."/>
            <person name="Crous P.W."/>
            <person name="Seidl M.F."/>
        </authorList>
    </citation>
    <scope>NUCLEOTIDE SEQUENCE [LARGE SCALE GENOMIC DNA]</scope>
    <source>
        <strain evidence="6 7">CBS 123374</strain>
    </source>
</reference>
<accession>A0ABR1YYK5</accession>
<dbReference type="Proteomes" id="UP001492380">
    <property type="component" value="Unassembled WGS sequence"/>
</dbReference>
<dbReference type="SUPFAM" id="SSF103473">
    <property type="entry name" value="MFS general substrate transporter"/>
    <property type="match status" value="1"/>
</dbReference>
<feature type="compositionally biased region" description="Low complexity" evidence="3">
    <location>
        <begin position="1"/>
        <end position="17"/>
    </location>
</feature>
<feature type="transmembrane region" description="Helical" evidence="4">
    <location>
        <begin position="116"/>
        <end position="136"/>
    </location>
</feature>
<keyword evidence="4" id="KW-1133">Transmembrane helix</keyword>
<dbReference type="PANTHER" id="PTHR11360:SF305">
    <property type="entry name" value="MAJOR FACILITATOR SUPERFAMILY (MFS) PROFILE DOMAIN-CONTAINING PROTEIN"/>
    <property type="match status" value="1"/>
</dbReference>
<keyword evidence="4" id="KW-0812">Transmembrane</keyword>
<feature type="compositionally biased region" description="Polar residues" evidence="3">
    <location>
        <begin position="26"/>
        <end position="45"/>
    </location>
</feature>
<feature type="region of interest" description="Disordered" evidence="3">
    <location>
        <begin position="1"/>
        <end position="60"/>
    </location>
</feature>
<dbReference type="InterPro" id="IPR050327">
    <property type="entry name" value="Proton-linked_MCT"/>
</dbReference>
<feature type="transmembrane region" description="Helical" evidence="4">
    <location>
        <begin position="278"/>
        <end position="296"/>
    </location>
</feature>
<feature type="transmembrane region" description="Helical" evidence="4">
    <location>
        <begin position="343"/>
        <end position="361"/>
    </location>
</feature>
<feature type="transmembrane region" description="Helical" evidence="4">
    <location>
        <begin position="367"/>
        <end position="391"/>
    </location>
</feature>
<feature type="transmembrane region" description="Helical" evidence="4">
    <location>
        <begin position="316"/>
        <end position="336"/>
    </location>
</feature>
<evidence type="ECO:0000256" key="3">
    <source>
        <dbReference type="SAM" id="MobiDB-lite"/>
    </source>
</evidence>
<evidence type="ECO:0000256" key="2">
    <source>
        <dbReference type="ARBA" id="ARBA00006727"/>
    </source>
</evidence>
<feature type="transmembrane region" description="Helical" evidence="4">
    <location>
        <begin position="148"/>
        <end position="166"/>
    </location>
</feature>
<proteinExistence type="inferred from homology"/>
<name>A0ABR1YYK5_9PEZI</name>
<dbReference type="Gene3D" id="1.20.1250.20">
    <property type="entry name" value="MFS general substrate transporter like domains"/>
    <property type="match status" value="2"/>
</dbReference>
<feature type="domain" description="Major facilitator superfamily (MFS) profile" evidence="5">
    <location>
        <begin position="279"/>
        <end position="473"/>
    </location>
</feature>
<comment type="caution">
    <text evidence="6">The sequence shown here is derived from an EMBL/GenBank/DDBJ whole genome shotgun (WGS) entry which is preliminary data.</text>
</comment>
<feature type="transmembrane region" description="Helical" evidence="4">
    <location>
        <begin position="238"/>
        <end position="258"/>
    </location>
</feature>
<keyword evidence="4" id="KW-0472">Membrane</keyword>
<feature type="transmembrane region" description="Helical" evidence="4">
    <location>
        <begin position="443"/>
        <end position="463"/>
    </location>
</feature>
<dbReference type="Pfam" id="PF07690">
    <property type="entry name" value="MFS_1"/>
    <property type="match status" value="1"/>
</dbReference>
<sequence>MSATTTVTASAAASPPAIIRLDDYPNRTSNHSDGAKSSNSQSPTSPELPEWAATTAPPDPDNIVEASRLADANVPDGGYGWIVVAAGAVLAWWFIGTTYCWGIIQDALVQQGLSSASTLAFVGSLTVACNAMFAPVSSRVLRWIGSRPTAMMGVTLLSGGQILSGFCTHSVPGLFVCTGVVMGAGVSLCYIVATTITAQYFSRRRGVANGIIYAGGGLGGAVTSLAMNKLIVEVGPAWTFRVIGLITLGTAMPAAFLLKERTDIQSKKFIDWRLVKDFRFITIFLAGAIGTFPLFVPPFFLPLYSNSLGLSSSTGAGLVAGFNFASALGRVGCGFLADMIGPLNTLFVSFALTAISMLAVWPVSESIAPLAVFVVINGAANGGFFSTMPTVVSNVFGSARMAVAMAMIVTGWTGGYLLGAPIAGFMLNAYGGEKAGFQAYRPAIFYAGSMALAAAGLTAFVRLRINANLTGKL</sequence>
<protein>
    <submittedName>
        <fullName evidence="6">Major facilitator superfamily domain-containing protein</fullName>
    </submittedName>
</protein>
<feature type="transmembrane region" description="Helical" evidence="4">
    <location>
        <begin position="403"/>
        <end position="423"/>
    </location>
</feature>
<gene>
    <name evidence="6" type="ORF">HDK90DRAFT_408571</name>
</gene>
<evidence type="ECO:0000256" key="4">
    <source>
        <dbReference type="SAM" id="Phobius"/>
    </source>
</evidence>
<evidence type="ECO:0000313" key="7">
    <source>
        <dbReference type="Proteomes" id="UP001492380"/>
    </source>
</evidence>
<evidence type="ECO:0000259" key="5">
    <source>
        <dbReference type="PROSITE" id="PS50850"/>
    </source>
</evidence>
<dbReference type="InterPro" id="IPR020846">
    <property type="entry name" value="MFS_dom"/>
</dbReference>
<evidence type="ECO:0000313" key="6">
    <source>
        <dbReference type="EMBL" id="KAK8243772.1"/>
    </source>
</evidence>
<evidence type="ECO:0000256" key="1">
    <source>
        <dbReference type="ARBA" id="ARBA00004141"/>
    </source>
</evidence>
<feature type="transmembrane region" description="Helical" evidence="4">
    <location>
        <begin position="172"/>
        <end position="198"/>
    </location>
</feature>
<dbReference type="PROSITE" id="PS50850">
    <property type="entry name" value="MFS"/>
    <property type="match status" value="1"/>
</dbReference>